<organism evidence="2 3">
    <name type="scientific">Pontixanthobacter gangjinensis</name>
    <dbReference type="NCBI Taxonomy" id="1028742"/>
    <lineage>
        <taxon>Bacteria</taxon>
        <taxon>Pseudomonadati</taxon>
        <taxon>Pseudomonadota</taxon>
        <taxon>Alphaproteobacteria</taxon>
        <taxon>Sphingomonadales</taxon>
        <taxon>Erythrobacteraceae</taxon>
        <taxon>Pontixanthobacter</taxon>
    </lineage>
</organism>
<sequence length="239" mass="24984">MADTTRFSNIKRKPKASTIILIVLLHILAIYGLARAFAPGAMESVERSVVSVFEVTITTPEEEPPVNEPVPDEGASGEEGKKAVPKPTSAPETIIKRDKPMPKATSTGKANTSGAKDQGEGSGGAGSGDGTGSGRGGDGMGSGAATKAEKISGDISRASDYPIPEGGRKARVGTSVSIAITVGTDGVPKSCRVFRPGPFPETNVRTCELAMQRFRFKPATNRNGDAIESVFGWKQDFFN</sequence>
<name>A0A6I4SS24_9SPHN</name>
<evidence type="ECO:0000313" key="3">
    <source>
        <dbReference type="Proteomes" id="UP000468943"/>
    </source>
</evidence>
<proteinExistence type="predicted"/>
<gene>
    <name evidence="2" type="ORF">GRI36_13620</name>
</gene>
<accession>A0A6I4SS24</accession>
<dbReference type="AlphaFoldDB" id="A0A6I4SS24"/>
<evidence type="ECO:0000256" key="1">
    <source>
        <dbReference type="SAM" id="MobiDB-lite"/>
    </source>
</evidence>
<dbReference type="OrthoDB" id="7390536at2"/>
<dbReference type="EMBL" id="WTYS01000001">
    <property type="protein sequence ID" value="MXO57910.1"/>
    <property type="molecule type" value="Genomic_DNA"/>
</dbReference>
<keyword evidence="3" id="KW-1185">Reference proteome</keyword>
<comment type="caution">
    <text evidence="2">The sequence shown here is derived from an EMBL/GenBank/DDBJ whole genome shotgun (WGS) entry which is preliminary data.</text>
</comment>
<evidence type="ECO:0008006" key="4">
    <source>
        <dbReference type="Google" id="ProtNLM"/>
    </source>
</evidence>
<evidence type="ECO:0000313" key="2">
    <source>
        <dbReference type="EMBL" id="MXO57910.1"/>
    </source>
</evidence>
<protein>
    <recommendedName>
        <fullName evidence="4">TonB C-terminal domain-containing protein</fullName>
    </recommendedName>
</protein>
<dbReference type="Proteomes" id="UP000468943">
    <property type="component" value="Unassembled WGS sequence"/>
</dbReference>
<feature type="compositionally biased region" description="Gly residues" evidence="1">
    <location>
        <begin position="120"/>
        <end position="142"/>
    </location>
</feature>
<feature type="region of interest" description="Disordered" evidence="1">
    <location>
        <begin position="60"/>
        <end position="170"/>
    </location>
</feature>
<reference evidence="2 3" key="1">
    <citation type="submission" date="2019-12" db="EMBL/GenBank/DDBJ databases">
        <title>Genomic-based taxomic classification of the family Erythrobacteraceae.</title>
        <authorList>
            <person name="Xu L."/>
        </authorList>
    </citation>
    <scope>NUCLEOTIDE SEQUENCE [LARGE SCALE GENOMIC DNA]</scope>
    <source>
        <strain evidence="2 3">JCM 17802</strain>
    </source>
</reference>